<dbReference type="Pfam" id="PF25013">
    <property type="entry name" value="LRR_Zer-1"/>
    <property type="match status" value="1"/>
</dbReference>
<dbReference type="Pfam" id="PF05659">
    <property type="entry name" value="RPW8"/>
    <property type="match status" value="1"/>
</dbReference>
<dbReference type="EMBL" id="JAQQAF010000007">
    <property type="protein sequence ID" value="KAJ8470882.1"/>
    <property type="molecule type" value="Genomic_DNA"/>
</dbReference>
<dbReference type="Proteomes" id="UP001222027">
    <property type="component" value="Unassembled WGS sequence"/>
</dbReference>
<dbReference type="InterPro" id="IPR042197">
    <property type="entry name" value="Apaf_helical"/>
</dbReference>
<evidence type="ECO:0000256" key="2">
    <source>
        <dbReference type="ARBA" id="ARBA00022737"/>
    </source>
</evidence>
<dbReference type="PANTHER" id="PTHR36766:SF30">
    <property type="entry name" value="TIR-NBS TYPE DISEASE RESISTANCE PROTEIN-RELATED"/>
    <property type="match status" value="1"/>
</dbReference>
<dbReference type="SUPFAM" id="SSF52540">
    <property type="entry name" value="P-loop containing nucleoside triphosphate hydrolases"/>
    <property type="match status" value="1"/>
</dbReference>
<keyword evidence="6" id="KW-1185">Reference proteome</keyword>
<dbReference type="InterPro" id="IPR002182">
    <property type="entry name" value="NB-ARC"/>
</dbReference>
<keyword evidence="2" id="KW-0677">Repeat</keyword>
<dbReference type="Gene3D" id="1.10.10.10">
    <property type="entry name" value="Winged helix-like DNA-binding domain superfamily/Winged helix DNA-binding domain"/>
    <property type="match status" value="1"/>
</dbReference>
<gene>
    <name evidence="5" type="ORF">OPV22_025225</name>
</gene>
<dbReference type="GO" id="GO:0043531">
    <property type="term" value="F:ADP binding"/>
    <property type="evidence" value="ECO:0007669"/>
    <property type="project" value="InterPro"/>
</dbReference>
<dbReference type="InterPro" id="IPR027417">
    <property type="entry name" value="P-loop_NTPase"/>
</dbReference>
<dbReference type="InterPro" id="IPR056845">
    <property type="entry name" value="LRR_Zer-1"/>
</dbReference>
<comment type="caution">
    <text evidence="5">The sequence shown here is derived from an EMBL/GenBank/DDBJ whole genome shotgun (WGS) entry which is preliminary data.</text>
</comment>
<protein>
    <recommendedName>
        <fullName evidence="4">RPW8 domain-containing protein</fullName>
    </recommendedName>
</protein>
<evidence type="ECO:0000313" key="6">
    <source>
        <dbReference type="Proteomes" id="UP001222027"/>
    </source>
</evidence>
<dbReference type="Gene3D" id="3.40.50.300">
    <property type="entry name" value="P-loop containing nucleotide triphosphate hydrolases"/>
    <property type="match status" value="1"/>
</dbReference>
<organism evidence="5 6">
    <name type="scientific">Ensete ventricosum</name>
    <name type="common">Abyssinian banana</name>
    <name type="synonym">Musa ensete</name>
    <dbReference type="NCBI Taxonomy" id="4639"/>
    <lineage>
        <taxon>Eukaryota</taxon>
        <taxon>Viridiplantae</taxon>
        <taxon>Streptophyta</taxon>
        <taxon>Embryophyta</taxon>
        <taxon>Tracheophyta</taxon>
        <taxon>Spermatophyta</taxon>
        <taxon>Magnoliopsida</taxon>
        <taxon>Liliopsida</taxon>
        <taxon>Zingiberales</taxon>
        <taxon>Musaceae</taxon>
        <taxon>Ensete</taxon>
    </lineage>
</organism>
<dbReference type="PANTHER" id="PTHR36766">
    <property type="entry name" value="PLANT BROAD-SPECTRUM MILDEW RESISTANCE PROTEIN RPW8"/>
    <property type="match status" value="1"/>
</dbReference>
<dbReference type="GO" id="GO:0006952">
    <property type="term" value="P:defense response"/>
    <property type="evidence" value="ECO:0007669"/>
    <property type="project" value="UniProtKB-KW"/>
</dbReference>
<comment type="similarity">
    <text evidence="1">Belongs to the disease resistance NB-LRR family.</text>
</comment>
<dbReference type="InterPro" id="IPR008808">
    <property type="entry name" value="Powdery_mildew-R_dom"/>
</dbReference>
<evidence type="ECO:0000256" key="1">
    <source>
        <dbReference type="ARBA" id="ARBA00008894"/>
    </source>
</evidence>
<dbReference type="PROSITE" id="PS51153">
    <property type="entry name" value="RPW8"/>
    <property type="match status" value="1"/>
</dbReference>
<evidence type="ECO:0000313" key="5">
    <source>
        <dbReference type="EMBL" id="KAJ8470882.1"/>
    </source>
</evidence>
<dbReference type="Gene3D" id="1.10.8.430">
    <property type="entry name" value="Helical domain of apoptotic protease-activating factors"/>
    <property type="match status" value="1"/>
</dbReference>
<dbReference type="Gene3D" id="3.80.10.10">
    <property type="entry name" value="Ribonuclease Inhibitor"/>
    <property type="match status" value="1"/>
</dbReference>
<keyword evidence="3" id="KW-0611">Plant defense</keyword>
<evidence type="ECO:0000256" key="3">
    <source>
        <dbReference type="ARBA" id="ARBA00022821"/>
    </source>
</evidence>
<dbReference type="InterPro" id="IPR032675">
    <property type="entry name" value="LRR_dom_sf"/>
</dbReference>
<accession>A0AAV8QH08</accession>
<dbReference type="PRINTS" id="PR00364">
    <property type="entry name" value="DISEASERSIST"/>
</dbReference>
<dbReference type="InterPro" id="IPR036388">
    <property type="entry name" value="WH-like_DNA-bd_sf"/>
</dbReference>
<dbReference type="FunFam" id="1.10.8.430:FF:000003">
    <property type="entry name" value="Probable disease resistance protein At5g66910"/>
    <property type="match status" value="1"/>
</dbReference>
<dbReference type="SUPFAM" id="SSF52058">
    <property type="entry name" value="L domain-like"/>
    <property type="match status" value="1"/>
</dbReference>
<reference evidence="5 6" key="1">
    <citation type="submission" date="2022-12" db="EMBL/GenBank/DDBJ databases">
        <title>Chromosome-scale assembly of the Ensete ventricosum genome.</title>
        <authorList>
            <person name="Dussert Y."/>
            <person name="Stocks J."/>
            <person name="Wendawek A."/>
            <person name="Woldeyes F."/>
            <person name="Nichols R.A."/>
            <person name="Borrell J.S."/>
        </authorList>
    </citation>
    <scope>NUCLEOTIDE SEQUENCE [LARGE SCALE GENOMIC DNA]</scope>
    <source>
        <strain evidence="6">cv. Maze</strain>
        <tissue evidence="5">Seeds</tissue>
    </source>
</reference>
<evidence type="ECO:0000259" key="4">
    <source>
        <dbReference type="PROSITE" id="PS51153"/>
    </source>
</evidence>
<proteinExistence type="inferred from homology"/>
<sequence>METFFAGEIATELVKELLKVVRRTYLCRPAAEQLKRSVDALLPIVQEIRHSGVELPQHRQSQLSELADQLHLALDLARKAAASPRWNVYRSMQLAHRMERLDRWISRWVERHMPAHVLADVHHLRVDYAARLDRIERTLDMTAASSALAAARVPVAVGSVPFSGSPLTEMMDGLMPTAAAARVPVAVASVPFSRPPLMEMMDGLMPAAAAARVPVAVASVPFSRPPLTDMMDGLMPAAAAARVPVAVGTAPSSGFPVAEMMEGLVLRGEGEKPVGVGIKVGKERVKEMLMAGGDRAAVVGISGIGGSGKTTLAKEICRDPQIRSYFNDRIYFETVSQSPNLESLKLKLWEQITGNMVLGAYNQIPQWQMELGPRDKGPVLVVLDDVWALAMLEELLFRVPGYTILVVSRFKFPSVVKNNYEMELLGEEDALSLFCQAAFEQQSIPFTADKKLVKQVVEECKGLPLALKVIGASLRDQPPKFWARAKNRLARGEAICDSHENKLLEHMASTIGFLSGKVRECFLDLGSFPEDKRIPLDVLINMWMELHDLDEEDAFAILVELSNRNLLTLFKDAQNRAGDIYSSYMEFFVTQHDVLRDLALHVNNCEPLTSRRRLIMPRRENELPREWERNKDELFEAQIVSINTGEMKESNWFQMHFPKAEVLILNFSADHYSLPPFLSTMPKLKVLVLINYGTSCTLMQNLSVFTTLNNLRSLWLEKIAVPPLPKTTVPLQNLRKVSLVLCELNNSLKGSKVDLSMTLPHLSHLTIDHCIDLTKLPSSICNIGSLQCISISNCHDLSELPGEFGKLTSLEILRVYACPSLKRLPQSICQLKRLKYLDISQSFNLRELPEELGHLTSLEKIDMRECSQLRTIPRSSSSLKSLGHVICDEEVALLWKEAERCIPDLRVQVAEECFNLDWLVE</sequence>
<name>A0AAV8QH08_ENSVE</name>
<dbReference type="Pfam" id="PF00931">
    <property type="entry name" value="NB-ARC"/>
    <property type="match status" value="1"/>
</dbReference>
<dbReference type="AlphaFoldDB" id="A0AAV8QH08"/>
<feature type="domain" description="RPW8" evidence="4">
    <location>
        <begin position="1"/>
        <end position="147"/>
    </location>
</feature>